<dbReference type="InterPro" id="IPR003599">
    <property type="entry name" value="Ig_sub"/>
</dbReference>
<comment type="similarity">
    <text evidence="2">Belongs to the G-protein coupled receptor 2 family. Adhesion G-protein coupled receptor (ADGR) subfamily.</text>
</comment>
<sequence length="632" mass="70160">MSSPAVVSCINVKGFVGGTVKIKCEYDTSYSSNAKYFCKGQNPACQDLVKTSTQQSWVKHGRFSLNDSSMGHFTVQMTNLSLQDSGMYQCAVDIYLSYDQYTEINLVEVSSLLDSLLEAPRESLASRGEDVLQSTEKLVSRLVEPTHTQSRRNLSTNTTEVGILSIGTNTTLTTLRPLVHSDASLDIDLLGIAQNNNGAASVVFMVYKDMQEVLNASFFNTGPGHSTSAMSNVVSVVLPHILNKTLLSPVNLTIHLRRTRPKDKLSCVYWNVSAWIEDGCHVSETNPTHTVCSCDHLSTFALIMTVDHTQEKHPVVDVLNTILVLINLVFLTLAVMTFALCRWNPRVSNVSRLNLCVCLLLAHPLFLLTQSFLHLIWPHEVLCKLVAGVLHFLFLCCFVWMSIEATLLFLSVRKLRQVKPNERAGLHWKRSILIGYGIPLVILVVSAGVRPDGYGSEDCWLKTENGFNWSFLGPVCFTIVGNIILFLIIFITIYSTLKEARSDASTVKYNRVLLFKIMMQFVILGCPWILGLLASRSHVLEVLFLFLTSQQGTAIFVIHCLLNTEVRNQYRTWWKRFGPAGEQKGSCSGTSGSVNLSQQASGDTAFNTHAITLTTLSLRPVGDGMVSWGKTD</sequence>
<dbReference type="PANTHER" id="PTHR12011:SF469">
    <property type="entry name" value="ADHESION G PROTEIN-COUPLED RECEPTOR E1-RELATED"/>
    <property type="match status" value="1"/>
</dbReference>
<dbReference type="EMBL" id="JADWDJ010000007">
    <property type="protein sequence ID" value="KAG5278159.1"/>
    <property type="molecule type" value="Genomic_DNA"/>
</dbReference>
<feature type="transmembrane region" description="Helical" evidence="13">
    <location>
        <begin position="469"/>
        <end position="491"/>
    </location>
</feature>
<dbReference type="PROSITE" id="PS50221">
    <property type="entry name" value="GAIN_B"/>
    <property type="match status" value="1"/>
</dbReference>
<proteinExistence type="inferred from homology"/>
<dbReference type="InterPro" id="IPR007110">
    <property type="entry name" value="Ig-like_dom"/>
</dbReference>
<dbReference type="SUPFAM" id="SSF48726">
    <property type="entry name" value="Immunoglobulin"/>
    <property type="match status" value="1"/>
</dbReference>
<evidence type="ECO:0000256" key="6">
    <source>
        <dbReference type="ARBA" id="ARBA00022729"/>
    </source>
</evidence>
<dbReference type="Proteomes" id="UP000823561">
    <property type="component" value="Chromosome 7"/>
</dbReference>
<dbReference type="InterPro" id="IPR001740">
    <property type="entry name" value="GPCR_2_EMR1-like_rcpt"/>
</dbReference>
<dbReference type="InterPro" id="IPR036179">
    <property type="entry name" value="Ig-like_dom_sf"/>
</dbReference>
<dbReference type="FunFam" id="1.20.1070.10:FF:000054">
    <property type="entry name" value="Adhesion G protein-coupled receptor E3"/>
    <property type="match status" value="1"/>
</dbReference>
<dbReference type="InterPro" id="IPR013783">
    <property type="entry name" value="Ig-like_fold"/>
</dbReference>
<keyword evidence="9 13" id="KW-1133">Transmembrane helix</keyword>
<feature type="transmembrane region" description="Helical" evidence="13">
    <location>
        <begin position="542"/>
        <end position="562"/>
    </location>
</feature>
<evidence type="ECO:0000256" key="4">
    <source>
        <dbReference type="ARBA" id="ARBA00022536"/>
    </source>
</evidence>
<dbReference type="AlphaFoldDB" id="A0AAV6GTQ4"/>
<keyword evidence="18" id="KW-1185">Reference proteome</keyword>
<feature type="transmembrane region" description="Helical" evidence="13">
    <location>
        <begin position="512"/>
        <end position="530"/>
    </location>
</feature>
<keyword evidence="12" id="KW-0325">Glycoprotein</keyword>
<dbReference type="Pfam" id="PF00002">
    <property type="entry name" value="7tm_2"/>
    <property type="match status" value="1"/>
</dbReference>
<feature type="transmembrane region" description="Helical" evidence="13">
    <location>
        <begin position="389"/>
        <end position="410"/>
    </location>
</feature>
<evidence type="ECO:0000256" key="10">
    <source>
        <dbReference type="ARBA" id="ARBA00023136"/>
    </source>
</evidence>
<dbReference type="Pfam" id="PF07686">
    <property type="entry name" value="V-set"/>
    <property type="match status" value="1"/>
</dbReference>
<dbReference type="SMART" id="SM00409">
    <property type="entry name" value="IG"/>
    <property type="match status" value="1"/>
</dbReference>
<evidence type="ECO:0000313" key="18">
    <source>
        <dbReference type="Proteomes" id="UP000823561"/>
    </source>
</evidence>
<evidence type="ECO:0000256" key="13">
    <source>
        <dbReference type="SAM" id="Phobius"/>
    </source>
</evidence>
<dbReference type="InterPro" id="IPR046338">
    <property type="entry name" value="GAIN_dom_sf"/>
</dbReference>
<evidence type="ECO:0000256" key="9">
    <source>
        <dbReference type="ARBA" id="ARBA00022989"/>
    </source>
</evidence>
<evidence type="ECO:0000256" key="11">
    <source>
        <dbReference type="ARBA" id="ARBA00023157"/>
    </source>
</evidence>
<keyword evidence="11" id="KW-1015">Disulfide bond</keyword>
<dbReference type="PROSITE" id="PS50835">
    <property type="entry name" value="IG_LIKE"/>
    <property type="match status" value="1"/>
</dbReference>
<evidence type="ECO:0000313" key="17">
    <source>
        <dbReference type="EMBL" id="KAG5278159.1"/>
    </source>
</evidence>
<evidence type="ECO:0000259" key="15">
    <source>
        <dbReference type="PROSITE" id="PS50261"/>
    </source>
</evidence>
<keyword evidence="5 13" id="KW-0812">Transmembrane</keyword>
<dbReference type="SMART" id="SM00303">
    <property type="entry name" value="GPS"/>
    <property type="match status" value="1"/>
</dbReference>
<reference evidence="17" key="1">
    <citation type="submission" date="2020-10" db="EMBL/GenBank/DDBJ databases">
        <title>Chromosome-scale genome assembly of the Allis shad, Alosa alosa.</title>
        <authorList>
            <person name="Margot Z."/>
            <person name="Christophe K."/>
            <person name="Cabau C."/>
            <person name="Louis A."/>
            <person name="Berthelot C."/>
            <person name="Parey E."/>
            <person name="Roest Crollius H."/>
            <person name="Montfort J."/>
            <person name="Robinson-Rechavi M."/>
            <person name="Bucao C."/>
            <person name="Bouchez O."/>
            <person name="Gislard M."/>
            <person name="Lluch J."/>
            <person name="Milhes M."/>
            <person name="Lampietro C."/>
            <person name="Lopez Roques C."/>
            <person name="Donnadieu C."/>
            <person name="Braasch I."/>
            <person name="Desvignes T."/>
            <person name="Postlethwait J."/>
            <person name="Bobe J."/>
            <person name="Guiguen Y."/>
        </authorList>
    </citation>
    <scope>NUCLEOTIDE SEQUENCE</scope>
    <source>
        <strain evidence="17">M-15738</strain>
        <tissue evidence="17">Blood</tissue>
    </source>
</reference>
<dbReference type="PRINTS" id="PR01128">
    <property type="entry name" value="EMR1HORMONER"/>
</dbReference>
<dbReference type="InterPro" id="IPR000203">
    <property type="entry name" value="GPS"/>
</dbReference>
<keyword evidence="6" id="KW-0732">Signal</keyword>
<dbReference type="InterPro" id="IPR013106">
    <property type="entry name" value="Ig_V-set"/>
</dbReference>
<organism evidence="17 18">
    <name type="scientific">Alosa alosa</name>
    <name type="common">allis shad</name>
    <dbReference type="NCBI Taxonomy" id="278164"/>
    <lineage>
        <taxon>Eukaryota</taxon>
        <taxon>Metazoa</taxon>
        <taxon>Chordata</taxon>
        <taxon>Craniata</taxon>
        <taxon>Vertebrata</taxon>
        <taxon>Euteleostomi</taxon>
        <taxon>Actinopterygii</taxon>
        <taxon>Neopterygii</taxon>
        <taxon>Teleostei</taxon>
        <taxon>Clupei</taxon>
        <taxon>Clupeiformes</taxon>
        <taxon>Clupeoidei</taxon>
        <taxon>Clupeidae</taxon>
        <taxon>Alosa</taxon>
    </lineage>
</organism>
<dbReference type="InterPro" id="IPR017981">
    <property type="entry name" value="GPCR_2-like_7TM"/>
</dbReference>
<evidence type="ECO:0000256" key="5">
    <source>
        <dbReference type="ARBA" id="ARBA00022692"/>
    </source>
</evidence>
<dbReference type="Gene3D" id="2.60.220.50">
    <property type="match status" value="1"/>
</dbReference>
<dbReference type="Pfam" id="PF01825">
    <property type="entry name" value="GPS"/>
    <property type="match status" value="1"/>
</dbReference>
<evidence type="ECO:0000259" key="14">
    <source>
        <dbReference type="PROSITE" id="PS50221"/>
    </source>
</evidence>
<keyword evidence="8" id="KW-0106">Calcium</keyword>
<evidence type="ECO:0000256" key="7">
    <source>
        <dbReference type="ARBA" id="ARBA00022737"/>
    </source>
</evidence>
<feature type="domain" description="Ig-like" evidence="16">
    <location>
        <begin position="4"/>
        <end position="110"/>
    </location>
</feature>
<comment type="caution">
    <text evidence="17">The sequence shown here is derived from an EMBL/GenBank/DDBJ whole genome shotgun (WGS) entry which is preliminary data.</text>
</comment>
<dbReference type="PRINTS" id="PR00249">
    <property type="entry name" value="GPCRSECRETIN"/>
</dbReference>
<dbReference type="PROSITE" id="PS50261">
    <property type="entry name" value="G_PROTEIN_RECEP_F2_4"/>
    <property type="match status" value="1"/>
</dbReference>
<keyword evidence="10 13" id="KW-0472">Membrane</keyword>
<dbReference type="GO" id="GO:0005886">
    <property type="term" value="C:plasma membrane"/>
    <property type="evidence" value="ECO:0007669"/>
    <property type="project" value="UniProtKB-SubCell"/>
</dbReference>
<evidence type="ECO:0000256" key="12">
    <source>
        <dbReference type="ARBA" id="ARBA00023180"/>
    </source>
</evidence>
<feature type="domain" description="G-protein coupled receptors family 2 profile 2" evidence="15">
    <location>
        <begin position="316"/>
        <end position="563"/>
    </location>
</feature>
<dbReference type="PANTHER" id="PTHR12011">
    <property type="entry name" value="ADHESION G-PROTEIN COUPLED RECEPTOR"/>
    <property type="match status" value="1"/>
</dbReference>
<dbReference type="CDD" id="cd05716">
    <property type="entry name" value="IgV_pIgR_like"/>
    <property type="match status" value="1"/>
</dbReference>
<dbReference type="GO" id="GO:0007166">
    <property type="term" value="P:cell surface receptor signaling pathway"/>
    <property type="evidence" value="ECO:0007669"/>
    <property type="project" value="InterPro"/>
</dbReference>
<gene>
    <name evidence="17" type="ORF">AALO_G00095840</name>
</gene>
<dbReference type="InterPro" id="IPR000832">
    <property type="entry name" value="GPCR_2_secretin-like"/>
</dbReference>
<evidence type="ECO:0000256" key="2">
    <source>
        <dbReference type="ARBA" id="ARBA00007343"/>
    </source>
</evidence>
<feature type="transmembrane region" description="Helical" evidence="13">
    <location>
        <begin position="318"/>
        <end position="341"/>
    </location>
</feature>
<dbReference type="Gene3D" id="1.20.1070.10">
    <property type="entry name" value="Rhodopsin 7-helix transmembrane proteins"/>
    <property type="match status" value="1"/>
</dbReference>
<evidence type="ECO:0008006" key="19">
    <source>
        <dbReference type="Google" id="ProtNLM"/>
    </source>
</evidence>
<keyword evidence="4" id="KW-0245">EGF-like domain</keyword>
<feature type="domain" description="GAIN-B" evidence="14">
    <location>
        <begin position="150"/>
        <end position="310"/>
    </location>
</feature>
<feature type="transmembrane region" description="Helical" evidence="13">
    <location>
        <begin position="431"/>
        <end position="449"/>
    </location>
</feature>
<dbReference type="InterPro" id="IPR057244">
    <property type="entry name" value="GAIN_B"/>
</dbReference>
<protein>
    <recommendedName>
        <fullName evidence="19">Adhesion G protein-coupled receptor E3-like</fullName>
    </recommendedName>
</protein>
<evidence type="ECO:0000256" key="1">
    <source>
        <dbReference type="ARBA" id="ARBA00004651"/>
    </source>
</evidence>
<name>A0AAV6GTQ4_9TELE</name>
<keyword evidence="7" id="KW-0677">Repeat</keyword>
<dbReference type="Gene3D" id="2.60.40.10">
    <property type="entry name" value="Immunoglobulins"/>
    <property type="match status" value="1"/>
</dbReference>
<comment type="subcellular location">
    <subcellularLocation>
        <location evidence="1">Cell membrane</location>
        <topology evidence="1">Multi-pass membrane protein</topology>
    </subcellularLocation>
</comment>
<evidence type="ECO:0000256" key="3">
    <source>
        <dbReference type="ARBA" id="ARBA00022475"/>
    </source>
</evidence>
<keyword evidence="3" id="KW-1003">Cell membrane</keyword>
<dbReference type="GO" id="GO:0004930">
    <property type="term" value="F:G protein-coupled receptor activity"/>
    <property type="evidence" value="ECO:0007669"/>
    <property type="project" value="InterPro"/>
</dbReference>
<evidence type="ECO:0000256" key="8">
    <source>
        <dbReference type="ARBA" id="ARBA00022837"/>
    </source>
</evidence>
<dbReference type="GO" id="GO:0007189">
    <property type="term" value="P:adenylate cyclase-activating G protein-coupled receptor signaling pathway"/>
    <property type="evidence" value="ECO:0007669"/>
    <property type="project" value="TreeGrafter"/>
</dbReference>
<accession>A0AAV6GTQ4</accession>
<feature type="transmembrane region" description="Helical" evidence="13">
    <location>
        <begin position="353"/>
        <end position="377"/>
    </location>
</feature>
<evidence type="ECO:0000259" key="16">
    <source>
        <dbReference type="PROSITE" id="PS50835"/>
    </source>
</evidence>
<dbReference type="SUPFAM" id="SSF81321">
    <property type="entry name" value="Family A G protein-coupled receptor-like"/>
    <property type="match status" value="1"/>
</dbReference>